<evidence type="ECO:0000313" key="5">
    <source>
        <dbReference type="EMBL" id="KAF9412001.1"/>
    </source>
</evidence>
<sequence length="214" mass="23620">MILLAGKSFLFLQEGKFEGWTELIGPRRYLIALSRNPDVMVKGPVLIRTKRKGQYVLLYKSYTYSRSAKSKKGTVWKCTLSKSEECKARMTTDDNLNVVASKGMTVVTTVNGATLLILNGYSFTNPAPMTGGERWFCSGRIRWKCNVCLCVNDDYELVCISNEHTHEPPREGVVDIDADQVGETSLFSVCDHGVVIGNISSSAQSDLTTSMATA</sequence>
<organism evidence="5 6">
    <name type="scientific">Spodoptera exigua</name>
    <name type="common">Beet armyworm</name>
    <name type="synonym">Noctua fulgens</name>
    <dbReference type="NCBI Taxonomy" id="7107"/>
    <lineage>
        <taxon>Eukaryota</taxon>
        <taxon>Metazoa</taxon>
        <taxon>Ecdysozoa</taxon>
        <taxon>Arthropoda</taxon>
        <taxon>Hexapoda</taxon>
        <taxon>Insecta</taxon>
        <taxon>Pterygota</taxon>
        <taxon>Neoptera</taxon>
        <taxon>Endopterygota</taxon>
        <taxon>Lepidoptera</taxon>
        <taxon>Glossata</taxon>
        <taxon>Ditrysia</taxon>
        <taxon>Noctuoidea</taxon>
        <taxon>Noctuidae</taxon>
        <taxon>Amphipyrinae</taxon>
        <taxon>Spodoptera</taxon>
    </lineage>
</organism>
<evidence type="ECO:0000259" key="4">
    <source>
        <dbReference type="Pfam" id="PF04500"/>
    </source>
</evidence>
<comment type="caution">
    <text evidence="5">The sequence shown here is derived from an EMBL/GenBank/DDBJ whole genome shotgun (WGS) entry which is preliminary data.</text>
</comment>
<keyword evidence="1" id="KW-0479">Metal-binding</keyword>
<keyword evidence="2" id="KW-0863">Zinc-finger</keyword>
<dbReference type="Pfam" id="PF04500">
    <property type="entry name" value="FLYWCH"/>
    <property type="match status" value="2"/>
</dbReference>
<keyword evidence="6" id="KW-1185">Reference proteome</keyword>
<reference evidence="5" key="1">
    <citation type="submission" date="2020-08" db="EMBL/GenBank/DDBJ databases">
        <title>Spodoptera exigua strain:BAW_Kor-Di-RS1 Genome sequencing and assembly.</title>
        <authorList>
            <person name="Kim J."/>
            <person name="Nam H.Y."/>
            <person name="Kwon M."/>
            <person name="Choi J.H."/>
            <person name="Cho S.R."/>
            <person name="Kim G.-H."/>
        </authorList>
    </citation>
    <scope>NUCLEOTIDE SEQUENCE</scope>
    <source>
        <strain evidence="5">BAW_Kor-Di-RS1</strain>
        <tissue evidence="5">Whole-body</tissue>
    </source>
</reference>
<proteinExistence type="predicted"/>
<protein>
    <recommendedName>
        <fullName evidence="4">FLYWCH-type domain-containing protein</fullName>
    </recommendedName>
</protein>
<dbReference type="AlphaFoldDB" id="A0A835G9D6"/>
<feature type="domain" description="FLYWCH-type" evidence="4">
    <location>
        <begin position="49"/>
        <end position="99"/>
    </location>
</feature>
<dbReference type="Gene3D" id="2.20.25.240">
    <property type="match status" value="2"/>
</dbReference>
<evidence type="ECO:0000256" key="1">
    <source>
        <dbReference type="ARBA" id="ARBA00022723"/>
    </source>
</evidence>
<feature type="domain" description="FLYWCH-type" evidence="4">
    <location>
        <begin position="107"/>
        <end position="166"/>
    </location>
</feature>
<gene>
    <name evidence="5" type="ORF">HW555_009356</name>
</gene>
<dbReference type="EMBL" id="JACKWZ010000206">
    <property type="protein sequence ID" value="KAF9412001.1"/>
    <property type="molecule type" value="Genomic_DNA"/>
</dbReference>
<keyword evidence="3" id="KW-0862">Zinc</keyword>
<evidence type="ECO:0000256" key="3">
    <source>
        <dbReference type="ARBA" id="ARBA00022833"/>
    </source>
</evidence>
<evidence type="ECO:0000256" key="2">
    <source>
        <dbReference type="ARBA" id="ARBA00022771"/>
    </source>
</evidence>
<accession>A0A835G9D6</accession>
<dbReference type="InterPro" id="IPR007588">
    <property type="entry name" value="Znf_FLYWCH"/>
</dbReference>
<dbReference type="GO" id="GO:0008270">
    <property type="term" value="F:zinc ion binding"/>
    <property type="evidence" value="ECO:0007669"/>
    <property type="project" value="UniProtKB-KW"/>
</dbReference>
<evidence type="ECO:0000313" key="6">
    <source>
        <dbReference type="Proteomes" id="UP000648187"/>
    </source>
</evidence>
<name>A0A835G9D6_SPOEX</name>
<dbReference type="Proteomes" id="UP000648187">
    <property type="component" value="Unassembled WGS sequence"/>
</dbReference>